<dbReference type="EMBL" id="QGKW02000007">
    <property type="protein sequence ID" value="KAF2618239.1"/>
    <property type="molecule type" value="Genomic_DNA"/>
</dbReference>
<dbReference type="Proteomes" id="UP000712281">
    <property type="component" value="Unassembled WGS sequence"/>
</dbReference>
<gene>
    <name evidence="1" type="ORF">F2Q68_00038751</name>
</gene>
<name>A0A8S9MLJ5_BRACR</name>
<proteinExistence type="predicted"/>
<evidence type="ECO:0000313" key="1">
    <source>
        <dbReference type="EMBL" id="KAF2618239.1"/>
    </source>
</evidence>
<comment type="caution">
    <text evidence="1">The sequence shown here is derived from an EMBL/GenBank/DDBJ whole genome shotgun (WGS) entry which is preliminary data.</text>
</comment>
<reference evidence="1" key="1">
    <citation type="submission" date="2019-12" db="EMBL/GenBank/DDBJ databases">
        <title>Genome sequencing and annotation of Brassica cretica.</title>
        <authorList>
            <person name="Studholme D.J."/>
            <person name="Sarris P.F."/>
        </authorList>
    </citation>
    <scope>NUCLEOTIDE SEQUENCE</scope>
    <source>
        <strain evidence="1">PFS-001/15</strain>
        <tissue evidence="1">Leaf</tissue>
    </source>
</reference>
<dbReference type="AlphaFoldDB" id="A0A8S9MLJ5"/>
<evidence type="ECO:0000313" key="2">
    <source>
        <dbReference type="Proteomes" id="UP000712281"/>
    </source>
</evidence>
<protein>
    <submittedName>
        <fullName evidence="1">Uncharacterized protein</fullName>
    </submittedName>
</protein>
<sequence>MSIDVKMLSSVAAAKISSPWLFVSNISDFTFVTSSPRFVGGFVDRCSSVIVGRYFDASVDRCRCLWTTRNVSLNLHYLPLYCFCLRSQRTDGDVPWEIDFITYPVKPIFCCSQSSVDLFYHLINLCSGVRIW</sequence>
<organism evidence="1 2">
    <name type="scientific">Brassica cretica</name>
    <name type="common">Mustard</name>
    <dbReference type="NCBI Taxonomy" id="69181"/>
    <lineage>
        <taxon>Eukaryota</taxon>
        <taxon>Viridiplantae</taxon>
        <taxon>Streptophyta</taxon>
        <taxon>Embryophyta</taxon>
        <taxon>Tracheophyta</taxon>
        <taxon>Spermatophyta</taxon>
        <taxon>Magnoliopsida</taxon>
        <taxon>eudicotyledons</taxon>
        <taxon>Gunneridae</taxon>
        <taxon>Pentapetalae</taxon>
        <taxon>rosids</taxon>
        <taxon>malvids</taxon>
        <taxon>Brassicales</taxon>
        <taxon>Brassicaceae</taxon>
        <taxon>Brassiceae</taxon>
        <taxon>Brassica</taxon>
    </lineage>
</organism>
<accession>A0A8S9MLJ5</accession>